<keyword evidence="3" id="KW-0723">Serine/threonine-protein kinase</keyword>
<dbReference type="PROSITE" id="PS00108">
    <property type="entry name" value="PROTEIN_KINASE_ST"/>
    <property type="match status" value="1"/>
</dbReference>
<keyword evidence="2" id="KW-1003">Cell membrane</keyword>
<keyword evidence="6 15" id="KW-0732">Signal</keyword>
<dbReference type="GO" id="GO:0045087">
    <property type="term" value="P:innate immune response"/>
    <property type="evidence" value="ECO:0007669"/>
    <property type="project" value="InterPro"/>
</dbReference>
<dbReference type="InterPro" id="IPR036779">
    <property type="entry name" value="LysM_dom_sf"/>
</dbReference>
<keyword evidence="11 14" id="KW-0472">Membrane</keyword>
<dbReference type="FunFam" id="3.30.200.20:FF:000526">
    <property type="entry name" value="Kinase family protein"/>
    <property type="match status" value="1"/>
</dbReference>
<dbReference type="PANTHER" id="PTHR46204:SF10">
    <property type="entry name" value="LYSM DOMAIN RECEPTOR-LIKE KINASE 3"/>
    <property type="match status" value="1"/>
</dbReference>
<dbReference type="EMBL" id="CM003613">
    <property type="protein sequence ID" value="KYP54138.1"/>
    <property type="molecule type" value="Genomic_DNA"/>
</dbReference>
<evidence type="ECO:0000256" key="10">
    <source>
        <dbReference type="ARBA" id="ARBA00022989"/>
    </source>
</evidence>
<keyword evidence="12" id="KW-1015">Disulfide bond</keyword>
<dbReference type="Gene3D" id="3.30.200.20">
    <property type="entry name" value="Phosphorylase Kinase, domain 1"/>
    <property type="match status" value="1"/>
</dbReference>
<dbReference type="AlphaFoldDB" id="A0A151SHA2"/>
<evidence type="ECO:0000313" key="18">
    <source>
        <dbReference type="EMBL" id="KYP54138.1"/>
    </source>
</evidence>
<dbReference type="Pfam" id="PF07714">
    <property type="entry name" value="PK_Tyr_Ser-Thr"/>
    <property type="match status" value="1"/>
</dbReference>
<dbReference type="Gramene" id="C.cajan_00303.t">
    <property type="protein sequence ID" value="C.cajan_00303.t"/>
    <property type="gene ID" value="C.cajan_00303"/>
</dbReference>
<evidence type="ECO:0000256" key="9">
    <source>
        <dbReference type="ARBA" id="ARBA00022840"/>
    </source>
</evidence>
<dbReference type="InterPro" id="IPR000719">
    <property type="entry name" value="Prot_kinase_dom"/>
</dbReference>
<reference evidence="18 19" key="1">
    <citation type="journal article" date="2012" name="Nat. Biotechnol.">
        <title>Draft genome sequence of pigeonpea (Cajanus cajan), an orphan legume crop of resource-poor farmers.</title>
        <authorList>
            <person name="Varshney R.K."/>
            <person name="Chen W."/>
            <person name="Li Y."/>
            <person name="Bharti A.K."/>
            <person name="Saxena R.K."/>
            <person name="Schlueter J.A."/>
            <person name="Donoghue M.T."/>
            <person name="Azam S."/>
            <person name="Fan G."/>
            <person name="Whaley A.M."/>
            <person name="Farmer A.D."/>
            <person name="Sheridan J."/>
            <person name="Iwata A."/>
            <person name="Tuteja R."/>
            <person name="Penmetsa R.V."/>
            <person name="Wu W."/>
            <person name="Upadhyaya H.D."/>
            <person name="Yang S.P."/>
            <person name="Shah T."/>
            <person name="Saxena K.B."/>
            <person name="Michael T."/>
            <person name="McCombie W.R."/>
            <person name="Yang B."/>
            <person name="Zhang G."/>
            <person name="Yang H."/>
            <person name="Wang J."/>
            <person name="Spillane C."/>
            <person name="Cook D.R."/>
            <person name="May G.D."/>
            <person name="Xu X."/>
            <person name="Jackson S.A."/>
        </authorList>
    </citation>
    <scope>NUCLEOTIDE SEQUENCE [LARGE SCALE GENOMIC DNA]</scope>
    <source>
        <strain evidence="19">cv. Asha</strain>
    </source>
</reference>
<feature type="domain" description="LysM" evidence="17">
    <location>
        <begin position="153"/>
        <end position="197"/>
    </location>
</feature>
<dbReference type="OMA" id="CTINSQM"/>
<accession>A0A151SHA2</accession>
<keyword evidence="5 14" id="KW-0812">Transmembrane</keyword>
<evidence type="ECO:0000256" key="14">
    <source>
        <dbReference type="SAM" id="Phobius"/>
    </source>
</evidence>
<keyword evidence="10 14" id="KW-1133">Transmembrane helix</keyword>
<dbReference type="InterPro" id="IPR018392">
    <property type="entry name" value="LysM"/>
</dbReference>
<dbReference type="PROSITE" id="PS00107">
    <property type="entry name" value="PROTEIN_KINASE_ATP"/>
    <property type="match status" value="1"/>
</dbReference>
<keyword evidence="9 13" id="KW-0067">ATP-binding</keyword>
<dbReference type="InterPro" id="IPR044812">
    <property type="entry name" value="CERK1/LYK3-like"/>
</dbReference>
<evidence type="ECO:0000256" key="2">
    <source>
        <dbReference type="ARBA" id="ARBA00022475"/>
    </source>
</evidence>
<feature type="transmembrane region" description="Helical" evidence="14">
    <location>
        <begin position="531"/>
        <end position="551"/>
    </location>
</feature>
<evidence type="ECO:0000256" key="11">
    <source>
        <dbReference type="ARBA" id="ARBA00023136"/>
    </source>
</evidence>
<dbReference type="SMART" id="SM00220">
    <property type="entry name" value="S_TKc"/>
    <property type="match status" value="1"/>
</dbReference>
<dbReference type="InterPro" id="IPR011009">
    <property type="entry name" value="Kinase-like_dom_sf"/>
</dbReference>
<evidence type="ECO:0000256" key="15">
    <source>
        <dbReference type="SAM" id="SignalP"/>
    </source>
</evidence>
<feature type="chain" id="PRO_5007588531" evidence="15">
    <location>
        <begin position="27"/>
        <end position="571"/>
    </location>
</feature>
<keyword evidence="18" id="KW-0675">Receptor</keyword>
<evidence type="ECO:0000256" key="12">
    <source>
        <dbReference type="ARBA" id="ARBA00023157"/>
    </source>
</evidence>
<keyword evidence="8 18" id="KW-0418">Kinase</keyword>
<gene>
    <name evidence="18" type="ORF">KK1_000312</name>
</gene>
<dbReference type="PROSITE" id="PS51782">
    <property type="entry name" value="LYSM"/>
    <property type="match status" value="1"/>
</dbReference>
<dbReference type="InterPro" id="IPR001245">
    <property type="entry name" value="Ser-Thr/Tyr_kinase_cat_dom"/>
</dbReference>
<dbReference type="GO" id="GO:0004674">
    <property type="term" value="F:protein serine/threonine kinase activity"/>
    <property type="evidence" value="ECO:0007669"/>
    <property type="project" value="UniProtKB-KW"/>
</dbReference>
<dbReference type="FunFam" id="1.10.510.10:FF:000468">
    <property type="entry name" value="PTI1-like tyrosine-protein kinase 3"/>
    <property type="match status" value="1"/>
</dbReference>
<feature type="binding site" evidence="13">
    <location>
        <position position="341"/>
    </location>
    <ligand>
        <name>ATP</name>
        <dbReference type="ChEBI" id="CHEBI:30616"/>
    </ligand>
</feature>
<dbReference type="GO" id="GO:0005886">
    <property type="term" value="C:plasma membrane"/>
    <property type="evidence" value="ECO:0007669"/>
    <property type="project" value="UniProtKB-SubCell"/>
</dbReference>
<evidence type="ECO:0000256" key="3">
    <source>
        <dbReference type="ARBA" id="ARBA00022527"/>
    </source>
</evidence>
<dbReference type="Proteomes" id="UP000075243">
    <property type="component" value="Chromosome 11"/>
</dbReference>
<keyword evidence="19" id="KW-1185">Reference proteome</keyword>
<evidence type="ECO:0000256" key="8">
    <source>
        <dbReference type="ARBA" id="ARBA00022777"/>
    </source>
</evidence>
<dbReference type="SUPFAM" id="SSF54106">
    <property type="entry name" value="LysM domain"/>
    <property type="match status" value="1"/>
</dbReference>
<proteinExistence type="predicted"/>
<dbReference type="SMART" id="SM00257">
    <property type="entry name" value="LysM"/>
    <property type="match status" value="1"/>
</dbReference>
<dbReference type="InterPro" id="IPR017441">
    <property type="entry name" value="Protein_kinase_ATP_BS"/>
</dbReference>
<feature type="transmembrane region" description="Helical" evidence="14">
    <location>
        <begin position="233"/>
        <end position="257"/>
    </location>
</feature>
<dbReference type="PROSITE" id="PS50011">
    <property type="entry name" value="PROTEIN_KINASE_DOM"/>
    <property type="match status" value="1"/>
</dbReference>
<dbReference type="Gene3D" id="3.10.350.10">
    <property type="entry name" value="LysM domain"/>
    <property type="match status" value="1"/>
</dbReference>
<feature type="signal peptide" evidence="15">
    <location>
        <begin position="1"/>
        <end position="26"/>
    </location>
</feature>
<evidence type="ECO:0000259" key="17">
    <source>
        <dbReference type="PROSITE" id="PS51782"/>
    </source>
</evidence>
<dbReference type="Pfam" id="PF01476">
    <property type="entry name" value="LysM"/>
    <property type="match status" value="1"/>
</dbReference>
<keyword evidence="7 13" id="KW-0547">Nucleotide-binding</keyword>
<dbReference type="SUPFAM" id="SSF56112">
    <property type="entry name" value="Protein kinase-like (PK-like)"/>
    <property type="match status" value="1"/>
</dbReference>
<evidence type="ECO:0000259" key="16">
    <source>
        <dbReference type="PROSITE" id="PS50011"/>
    </source>
</evidence>
<sequence length="571" mass="63329">MTLVRKSHWGLLLYLLFLLHLHCSTCYPTEPMNCTDTSRVCTSFMAFKPEANHSLALIQSMFDVLPGDITVEGNGWDYLFVRKNCSCAAGIKKYVSNTTFTVKSNEGLVYDMVMDAYDGLAFLPNTTRKARNGAVVSLRLFCGCSSGLWNYLVSYVMRDGDSVESLASRFGVSMGSIETVNGIGSPDNVTVGSLYYIPLDSVEVVGNWGSSWFVMCGFLVTADQVNHKAHVPYGWIIGGLGVGLFLIILTVVLCICLRSSNCFADARTDEKNAESKISHKFHILRNPTLGPDVFDMDKPVVFKYEDIFSSTDGFSDSNLLGHGTYGSVYYSLLLDQEVAIKRMTATKTKEFMSEMKVLCKVHHANLVELIGYAASHEELFLVYEYAQKGSLRSHLHDPQNKGHSPLSWIMRVQIALDTARGLEYIHEHTKTHYVHRDIKTSNILLDASFRAKISDFGLAKLVGKANEGEISTTKVVGTYGYLAPEYLSDGLATTKSDVYAFGVVLFEIISGREAIIQSEGAMTKNPERRSLASIVSCAYKTLFWMAVIQAYSSPLIYRKDCKGLSNLSSHL</sequence>
<dbReference type="InterPro" id="IPR008271">
    <property type="entry name" value="Ser/Thr_kinase_AS"/>
</dbReference>
<evidence type="ECO:0000313" key="19">
    <source>
        <dbReference type="Proteomes" id="UP000075243"/>
    </source>
</evidence>
<evidence type="ECO:0000256" key="4">
    <source>
        <dbReference type="ARBA" id="ARBA00022679"/>
    </source>
</evidence>
<evidence type="ECO:0000256" key="7">
    <source>
        <dbReference type="ARBA" id="ARBA00022741"/>
    </source>
</evidence>
<evidence type="ECO:0000256" key="13">
    <source>
        <dbReference type="PROSITE-ProRule" id="PRU10141"/>
    </source>
</evidence>
<protein>
    <submittedName>
        <fullName evidence="18">Leucine-rich repeat receptor protein kinase EXS</fullName>
    </submittedName>
</protein>
<evidence type="ECO:0000256" key="5">
    <source>
        <dbReference type="ARBA" id="ARBA00022692"/>
    </source>
</evidence>
<feature type="domain" description="Protein kinase" evidence="16">
    <location>
        <begin position="314"/>
        <end position="571"/>
    </location>
</feature>
<evidence type="ECO:0000256" key="1">
    <source>
        <dbReference type="ARBA" id="ARBA00004162"/>
    </source>
</evidence>
<dbReference type="Gene3D" id="1.10.510.10">
    <property type="entry name" value="Transferase(Phosphotransferase) domain 1"/>
    <property type="match status" value="1"/>
</dbReference>
<comment type="subcellular location">
    <subcellularLocation>
        <location evidence="1">Cell membrane</location>
        <topology evidence="1">Single-pass membrane protein</topology>
    </subcellularLocation>
</comment>
<evidence type="ECO:0000256" key="6">
    <source>
        <dbReference type="ARBA" id="ARBA00022729"/>
    </source>
</evidence>
<name>A0A151SHA2_CAJCA</name>
<dbReference type="GO" id="GO:0019199">
    <property type="term" value="F:transmembrane receptor protein kinase activity"/>
    <property type="evidence" value="ECO:0007669"/>
    <property type="project" value="InterPro"/>
</dbReference>
<dbReference type="PANTHER" id="PTHR46204">
    <property type="entry name" value="CHITIN ELICITOR RECEPTOR KINASE 1-RELATED"/>
    <property type="match status" value="1"/>
</dbReference>
<dbReference type="GO" id="GO:0005524">
    <property type="term" value="F:ATP binding"/>
    <property type="evidence" value="ECO:0007669"/>
    <property type="project" value="UniProtKB-UniRule"/>
</dbReference>
<organism evidence="18 19">
    <name type="scientific">Cajanus cajan</name>
    <name type="common">Pigeon pea</name>
    <name type="synonym">Cajanus indicus</name>
    <dbReference type="NCBI Taxonomy" id="3821"/>
    <lineage>
        <taxon>Eukaryota</taxon>
        <taxon>Viridiplantae</taxon>
        <taxon>Streptophyta</taxon>
        <taxon>Embryophyta</taxon>
        <taxon>Tracheophyta</taxon>
        <taxon>Spermatophyta</taxon>
        <taxon>Magnoliopsida</taxon>
        <taxon>eudicotyledons</taxon>
        <taxon>Gunneridae</taxon>
        <taxon>Pentapetalae</taxon>
        <taxon>rosids</taxon>
        <taxon>fabids</taxon>
        <taxon>Fabales</taxon>
        <taxon>Fabaceae</taxon>
        <taxon>Papilionoideae</taxon>
        <taxon>50 kb inversion clade</taxon>
        <taxon>NPAAA clade</taxon>
        <taxon>indigoferoid/millettioid clade</taxon>
        <taxon>Phaseoleae</taxon>
        <taxon>Cajanus</taxon>
    </lineage>
</organism>
<keyword evidence="4" id="KW-0808">Transferase</keyword>